<evidence type="ECO:0000313" key="2">
    <source>
        <dbReference type="EMBL" id="EPS36775.1"/>
    </source>
</evidence>
<proteinExistence type="predicted"/>
<feature type="chain" id="PRO_5004560148" evidence="1">
    <location>
        <begin position="19"/>
        <end position="313"/>
    </location>
</feature>
<feature type="signal peptide" evidence="1">
    <location>
        <begin position="1"/>
        <end position="18"/>
    </location>
</feature>
<accession>S8A1B8</accession>
<comment type="caution">
    <text evidence="2">The sequence shown here is derived from an EMBL/GenBank/DDBJ whole genome shotgun (WGS) entry which is preliminary data.</text>
</comment>
<sequence length="313" mass="35624">MRLIIAASILIFDALSGALPLDENSMAYIPEGSTSHDDKLVYKGESCKLGLWQHGTRDSKGAAWEGYPLGKGVKDGGPEPRDPTLNNRCFNLKDLHENLPGQLSSFMLTGWCECEFFDQENCPQEATRFSAFNREDAALWTKSKEHGQDDNRIRSIKCWYTQRQDLFQWGSVRFVEEGGPDAPYRDVASLSEEQRLLRKSYMHTITPENIGFCQVLNGKLLPSPVKYVINGCSCQFFRGRERLGPRLTYTGNAGRTAYDWETAWGTKLFSYVFTGISFRCCYPWGIAWHERSDLHGLEERDVSAELPEDINDF</sequence>
<evidence type="ECO:0000313" key="3">
    <source>
        <dbReference type="Proteomes" id="UP000015100"/>
    </source>
</evidence>
<organism evidence="2 3">
    <name type="scientific">Dactylellina haptotyla (strain CBS 200.50)</name>
    <name type="common">Nematode-trapping fungus</name>
    <name type="synonym">Monacrosporium haptotylum</name>
    <dbReference type="NCBI Taxonomy" id="1284197"/>
    <lineage>
        <taxon>Eukaryota</taxon>
        <taxon>Fungi</taxon>
        <taxon>Dikarya</taxon>
        <taxon>Ascomycota</taxon>
        <taxon>Pezizomycotina</taxon>
        <taxon>Orbiliomycetes</taxon>
        <taxon>Orbiliales</taxon>
        <taxon>Orbiliaceae</taxon>
        <taxon>Dactylellina</taxon>
    </lineage>
</organism>
<gene>
    <name evidence="2" type="ORF">H072_9591</name>
</gene>
<protein>
    <submittedName>
        <fullName evidence="2">Uncharacterized protein</fullName>
    </submittedName>
</protein>
<name>S8A1B8_DACHA</name>
<reference evidence="3" key="2">
    <citation type="submission" date="2013-04" db="EMBL/GenBank/DDBJ databases">
        <title>Genomic mechanisms accounting for the adaptation to parasitism in nematode-trapping fungi.</title>
        <authorList>
            <person name="Ahren D.G."/>
        </authorList>
    </citation>
    <scope>NUCLEOTIDE SEQUENCE [LARGE SCALE GENOMIC DNA]</scope>
    <source>
        <strain evidence="3">CBS 200.50</strain>
    </source>
</reference>
<dbReference type="HOGENOM" id="CLU_915337_0_0_1"/>
<dbReference type="OMA" id="IAWHERS"/>
<dbReference type="Proteomes" id="UP000015100">
    <property type="component" value="Unassembled WGS sequence"/>
</dbReference>
<keyword evidence="3" id="KW-1185">Reference proteome</keyword>
<dbReference type="OrthoDB" id="5271273at2759"/>
<dbReference type="EMBL" id="AQGS01000823">
    <property type="protein sequence ID" value="EPS36775.1"/>
    <property type="molecule type" value="Genomic_DNA"/>
</dbReference>
<keyword evidence="1" id="KW-0732">Signal</keyword>
<reference evidence="2 3" key="1">
    <citation type="journal article" date="2013" name="PLoS Genet.">
        <title>Genomic mechanisms accounting for the adaptation to parasitism in nematode-trapping fungi.</title>
        <authorList>
            <person name="Meerupati T."/>
            <person name="Andersson K.M."/>
            <person name="Friman E."/>
            <person name="Kumar D."/>
            <person name="Tunlid A."/>
            <person name="Ahren D."/>
        </authorList>
    </citation>
    <scope>NUCLEOTIDE SEQUENCE [LARGE SCALE GENOMIC DNA]</scope>
    <source>
        <strain evidence="2 3">CBS 200.50</strain>
    </source>
</reference>
<evidence type="ECO:0000256" key="1">
    <source>
        <dbReference type="SAM" id="SignalP"/>
    </source>
</evidence>
<dbReference type="AlphaFoldDB" id="S8A1B8"/>